<evidence type="ECO:0000313" key="1">
    <source>
        <dbReference type="EMBL" id="PJE36513.1"/>
    </source>
</evidence>
<comment type="caution">
    <text evidence="1">The sequence shown here is derived from an EMBL/GenBank/DDBJ whole genome shotgun (WGS) entry which is preliminary data.</text>
</comment>
<organism evidence="1 2">
    <name type="scientific">Pseudooceanicola lipolyticus</name>
    <dbReference type="NCBI Taxonomy" id="2029104"/>
    <lineage>
        <taxon>Bacteria</taxon>
        <taxon>Pseudomonadati</taxon>
        <taxon>Pseudomonadota</taxon>
        <taxon>Alphaproteobacteria</taxon>
        <taxon>Rhodobacterales</taxon>
        <taxon>Paracoccaceae</taxon>
        <taxon>Pseudooceanicola</taxon>
    </lineage>
</organism>
<accession>A0A2M8J151</accession>
<dbReference type="AlphaFoldDB" id="A0A2M8J151"/>
<reference evidence="1 2" key="1">
    <citation type="journal article" date="2018" name="Int. J. Syst. Evol. Microbiol.">
        <title>Pseudooceanicola lipolyticus sp. nov., a marine alphaproteobacterium, reclassification of Oceanicola flagellatus as Pseudooceanicola flagellatus comb. nov. and emended description of the genus Pseudooceanicola.</title>
        <authorList>
            <person name="Huang M.-M."/>
            <person name="Guo L.-L."/>
            <person name="Wu Y.-H."/>
            <person name="Lai Q.-L."/>
            <person name="Shao Z.-Z."/>
            <person name="Wang C.-S."/>
            <person name="Wu M."/>
            <person name="Xu X.-W."/>
        </authorList>
    </citation>
    <scope>NUCLEOTIDE SEQUENCE [LARGE SCALE GENOMIC DNA]</scope>
    <source>
        <strain evidence="1 2">157</strain>
    </source>
</reference>
<dbReference type="Proteomes" id="UP000231553">
    <property type="component" value="Unassembled WGS sequence"/>
</dbReference>
<gene>
    <name evidence="1" type="ORF">CVM52_11720</name>
</gene>
<sequence length="162" mass="18005">MDIFSKRDGPRLEDVKAKRLLAENAGTIRKLADQISNGGFSKMRAEQARRREEPKPDGLMIHDLKARVSNDAPEPYVKISLNNRVVLVDKSTGRQLQMLGEIRGTVLSRRFVLATKDNGFFSPLDEEVQAVIAHLDGAEISGDLTESALAEMLEHLLLPRGD</sequence>
<dbReference type="OrthoDB" id="8226460at2"/>
<name>A0A2M8J151_9RHOB</name>
<evidence type="ECO:0000313" key="2">
    <source>
        <dbReference type="Proteomes" id="UP000231553"/>
    </source>
</evidence>
<keyword evidence="2" id="KW-1185">Reference proteome</keyword>
<proteinExistence type="predicted"/>
<dbReference type="EMBL" id="PGTB01000040">
    <property type="protein sequence ID" value="PJE36513.1"/>
    <property type="molecule type" value="Genomic_DNA"/>
</dbReference>
<protein>
    <submittedName>
        <fullName evidence="1">Uncharacterized protein</fullName>
    </submittedName>
</protein>